<accession>A0A368KK85</accession>
<sequence>MLFARSDYWDWDMRGFSWQPVLAGTAVVWHEALTFQDGIAQCGQAGGVDIWSFAFEKLVGGIPHFTPAKFGEVRTFELCAEDRSYPINVLRTERQAYFQWDEPVQVGMDPLGYNLDTGQPSKTISTTEDMVFYLDYVPPAPWWKFWLAN</sequence>
<name>A0A368KK85_9BACT</name>
<evidence type="ECO:0000313" key="2">
    <source>
        <dbReference type="Proteomes" id="UP000253562"/>
    </source>
</evidence>
<proteinExistence type="predicted"/>
<comment type="caution">
    <text evidence="1">The sequence shown here is derived from an EMBL/GenBank/DDBJ whole genome shotgun (WGS) entry which is preliminary data.</text>
</comment>
<evidence type="ECO:0000313" key="1">
    <source>
        <dbReference type="EMBL" id="RCS41181.1"/>
    </source>
</evidence>
<protein>
    <submittedName>
        <fullName evidence="1">Uncharacterized protein</fullName>
    </submittedName>
</protein>
<gene>
    <name evidence="1" type="ORF">DTL42_21660</name>
</gene>
<organism evidence="1 2">
    <name type="scientific">Bremerella cremea</name>
    <dbReference type="NCBI Taxonomy" id="1031537"/>
    <lineage>
        <taxon>Bacteria</taxon>
        <taxon>Pseudomonadati</taxon>
        <taxon>Planctomycetota</taxon>
        <taxon>Planctomycetia</taxon>
        <taxon>Pirellulales</taxon>
        <taxon>Pirellulaceae</taxon>
        <taxon>Bremerella</taxon>
    </lineage>
</organism>
<dbReference type="AlphaFoldDB" id="A0A368KK85"/>
<dbReference type="EMBL" id="QPEX01000045">
    <property type="protein sequence ID" value="RCS41181.1"/>
    <property type="molecule type" value="Genomic_DNA"/>
</dbReference>
<dbReference type="Proteomes" id="UP000253562">
    <property type="component" value="Unassembled WGS sequence"/>
</dbReference>
<reference evidence="1 2" key="1">
    <citation type="submission" date="2018-07" db="EMBL/GenBank/DDBJ databases">
        <title>Comparative genomes isolates from brazilian mangrove.</title>
        <authorList>
            <person name="De Araujo J.E."/>
            <person name="Taketani R.G."/>
            <person name="Silva M.C.P."/>
            <person name="Lourenco M.V."/>
            <person name="Oliveira V.M."/>
            <person name="Andreote F.D."/>
        </authorList>
    </citation>
    <scope>NUCLEOTIDE SEQUENCE [LARGE SCALE GENOMIC DNA]</scope>
    <source>
        <strain evidence="1 2">HEX PRIS-MGV</strain>
    </source>
</reference>